<accession>A0A4Z2HWZ9</accession>
<feature type="compositionally biased region" description="Basic and acidic residues" evidence="1">
    <location>
        <begin position="34"/>
        <end position="58"/>
    </location>
</feature>
<protein>
    <submittedName>
        <fullName evidence="2">Uncharacterized protein</fullName>
    </submittedName>
</protein>
<dbReference type="Proteomes" id="UP000314294">
    <property type="component" value="Unassembled WGS sequence"/>
</dbReference>
<evidence type="ECO:0000313" key="2">
    <source>
        <dbReference type="EMBL" id="TNN69432.1"/>
    </source>
</evidence>
<dbReference type="AlphaFoldDB" id="A0A4Z2HWZ9"/>
<organism evidence="2 3">
    <name type="scientific">Liparis tanakae</name>
    <name type="common">Tanaka's snailfish</name>
    <dbReference type="NCBI Taxonomy" id="230148"/>
    <lineage>
        <taxon>Eukaryota</taxon>
        <taxon>Metazoa</taxon>
        <taxon>Chordata</taxon>
        <taxon>Craniata</taxon>
        <taxon>Vertebrata</taxon>
        <taxon>Euteleostomi</taxon>
        <taxon>Actinopterygii</taxon>
        <taxon>Neopterygii</taxon>
        <taxon>Teleostei</taxon>
        <taxon>Neoteleostei</taxon>
        <taxon>Acanthomorphata</taxon>
        <taxon>Eupercaria</taxon>
        <taxon>Perciformes</taxon>
        <taxon>Cottioidei</taxon>
        <taxon>Cottales</taxon>
        <taxon>Liparidae</taxon>
        <taxon>Liparis</taxon>
    </lineage>
</organism>
<comment type="caution">
    <text evidence="2">The sequence shown here is derived from an EMBL/GenBank/DDBJ whole genome shotgun (WGS) entry which is preliminary data.</text>
</comment>
<gene>
    <name evidence="2" type="ORF">EYF80_020266</name>
</gene>
<dbReference type="EMBL" id="SRLO01000175">
    <property type="protein sequence ID" value="TNN69432.1"/>
    <property type="molecule type" value="Genomic_DNA"/>
</dbReference>
<evidence type="ECO:0000256" key="1">
    <source>
        <dbReference type="SAM" id="MobiDB-lite"/>
    </source>
</evidence>
<feature type="region of interest" description="Disordered" evidence="1">
    <location>
        <begin position="32"/>
        <end position="87"/>
    </location>
</feature>
<evidence type="ECO:0000313" key="3">
    <source>
        <dbReference type="Proteomes" id="UP000314294"/>
    </source>
</evidence>
<reference evidence="2 3" key="1">
    <citation type="submission" date="2019-03" db="EMBL/GenBank/DDBJ databases">
        <title>First draft genome of Liparis tanakae, snailfish: a comprehensive survey of snailfish specific genes.</title>
        <authorList>
            <person name="Kim W."/>
            <person name="Song I."/>
            <person name="Jeong J.-H."/>
            <person name="Kim D."/>
            <person name="Kim S."/>
            <person name="Ryu S."/>
            <person name="Song J.Y."/>
            <person name="Lee S.K."/>
        </authorList>
    </citation>
    <scope>NUCLEOTIDE SEQUENCE [LARGE SCALE GENOMIC DNA]</scope>
    <source>
        <tissue evidence="2">Muscle</tissue>
    </source>
</reference>
<sequence>MCQKVGSALNAPAILCPYQRSDIAITTVSVTGEASDHVHPPGEPEHTEPARHELDQPPRARPTATSSTDYRDYGALPSPGQLLLPSRHRPALPFMLIGSRARRSQRQSPALSLGMTKSGGELRFFSEMLRPIKQAFRKETQTTQTLQAAFKTP</sequence>
<keyword evidence="3" id="KW-1185">Reference proteome</keyword>
<proteinExistence type="predicted"/>
<name>A0A4Z2HWZ9_9TELE</name>